<dbReference type="WBParaSite" id="SSLN_0001075101-mRNA-1">
    <property type="protein sequence ID" value="SSLN_0001075101-mRNA-1"/>
    <property type="gene ID" value="SSLN_0001075101"/>
</dbReference>
<feature type="compositionally biased region" description="Low complexity" evidence="1">
    <location>
        <begin position="258"/>
        <end position="268"/>
    </location>
</feature>
<feature type="region of interest" description="Disordered" evidence="1">
    <location>
        <begin position="121"/>
        <end position="140"/>
    </location>
</feature>
<proteinExistence type="predicted"/>
<feature type="transmembrane region" description="Helical" evidence="2">
    <location>
        <begin position="316"/>
        <end position="340"/>
    </location>
</feature>
<evidence type="ECO:0000313" key="5">
    <source>
        <dbReference type="WBParaSite" id="SSLN_0001075101-mRNA-1"/>
    </source>
</evidence>
<protein>
    <submittedName>
        <fullName evidence="5">DHC_N1 domain-containing protein</fullName>
    </submittedName>
</protein>
<accession>A0A183T1K0</accession>
<feature type="region of interest" description="Disordered" evidence="1">
    <location>
        <begin position="258"/>
        <end position="277"/>
    </location>
</feature>
<keyword evidence="2" id="KW-1133">Transmembrane helix</keyword>
<evidence type="ECO:0000313" key="4">
    <source>
        <dbReference type="Proteomes" id="UP000275846"/>
    </source>
</evidence>
<sequence>MLEVLEEHLEWLQAAPAVNPAHRAYTTDQVTELACVVPHLEALRKILGYMIEKWSELLNEHSTLISKEDERTLESMTRVDDLIDNVLNKYQHPYAKTQSDCTKVPAAVHATTVSGAWTVPDQSAGTAQSSSTSRPVPHISTKTATGVNYAASRQNLQSSIVKMLDVVEEHLDRFRVLLTAMANDPVYLTGTMDQVRERASYDTFLESVFGFCNRSQLVFATPVSAETVKHAGFKVVTDSLNCAASSPPAPPLFSSFSSPHHLPSGHPSPLCPPHSPRSSLPLPSRPRPFFVVLLLLLILLLLVLLFLLLVLLLLPFLLILLVLLFLLILLVLLLLFLPIIPEFRLEGQLLSLEVTANVLASS</sequence>
<dbReference type="Proteomes" id="UP000275846">
    <property type="component" value="Unassembled WGS sequence"/>
</dbReference>
<feature type="transmembrane region" description="Helical" evidence="2">
    <location>
        <begin position="289"/>
        <end position="310"/>
    </location>
</feature>
<reference evidence="3 4" key="2">
    <citation type="submission" date="2018-11" db="EMBL/GenBank/DDBJ databases">
        <authorList>
            <consortium name="Pathogen Informatics"/>
        </authorList>
    </citation>
    <scope>NUCLEOTIDE SEQUENCE [LARGE SCALE GENOMIC DNA]</scope>
    <source>
        <strain evidence="3 4">NST_G2</strain>
    </source>
</reference>
<keyword evidence="2" id="KW-0472">Membrane</keyword>
<evidence type="ECO:0000256" key="2">
    <source>
        <dbReference type="SAM" id="Phobius"/>
    </source>
</evidence>
<gene>
    <name evidence="3" type="ORF">SSLN_LOCUS10348</name>
</gene>
<dbReference type="AlphaFoldDB" id="A0A183T1K0"/>
<feature type="compositionally biased region" description="Low complexity" evidence="1">
    <location>
        <begin position="122"/>
        <end position="133"/>
    </location>
</feature>
<evidence type="ECO:0000313" key="3">
    <source>
        <dbReference type="EMBL" id="VDL96733.1"/>
    </source>
</evidence>
<evidence type="ECO:0000256" key="1">
    <source>
        <dbReference type="SAM" id="MobiDB-lite"/>
    </source>
</evidence>
<organism evidence="5">
    <name type="scientific">Schistocephalus solidus</name>
    <name type="common">Tapeworm</name>
    <dbReference type="NCBI Taxonomy" id="70667"/>
    <lineage>
        <taxon>Eukaryota</taxon>
        <taxon>Metazoa</taxon>
        <taxon>Spiralia</taxon>
        <taxon>Lophotrochozoa</taxon>
        <taxon>Platyhelminthes</taxon>
        <taxon>Cestoda</taxon>
        <taxon>Eucestoda</taxon>
        <taxon>Diphyllobothriidea</taxon>
        <taxon>Diphyllobothriidae</taxon>
        <taxon>Schistocephalus</taxon>
    </lineage>
</organism>
<name>A0A183T1K0_SCHSO</name>
<dbReference type="OrthoDB" id="2018246at2759"/>
<reference evidence="5" key="1">
    <citation type="submission" date="2016-06" db="UniProtKB">
        <authorList>
            <consortium name="WormBaseParasite"/>
        </authorList>
    </citation>
    <scope>IDENTIFICATION</scope>
</reference>
<dbReference type="EMBL" id="UYSU01035815">
    <property type="protein sequence ID" value="VDL96733.1"/>
    <property type="molecule type" value="Genomic_DNA"/>
</dbReference>
<keyword evidence="2" id="KW-0812">Transmembrane</keyword>
<keyword evidence="4" id="KW-1185">Reference proteome</keyword>